<organism evidence="2 3">
    <name type="scientific">Actinopolymorpha pittospori</name>
    <dbReference type="NCBI Taxonomy" id="648752"/>
    <lineage>
        <taxon>Bacteria</taxon>
        <taxon>Bacillati</taxon>
        <taxon>Actinomycetota</taxon>
        <taxon>Actinomycetes</taxon>
        <taxon>Propionibacteriales</taxon>
        <taxon>Actinopolymorphaceae</taxon>
        <taxon>Actinopolymorpha</taxon>
    </lineage>
</organism>
<dbReference type="PANTHER" id="PTHR35908">
    <property type="entry name" value="HYPOTHETICAL FUSION PROTEIN"/>
    <property type="match status" value="1"/>
</dbReference>
<evidence type="ECO:0000259" key="1">
    <source>
        <dbReference type="PROSITE" id="PS51819"/>
    </source>
</evidence>
<dbReference type="PANTHER" id="PTHR35908:SF1">
    <property type="entry name" value="CONSERVED PROTEIN"/>
    <property type="match status" value="1"/>
</dbReference>
<dbReference type="Pfam" id="PF18029">
    <property type="entry name" value="Glyoxalase_6"/>
    <property type="match status" value="1"/>
</dbReference>
<dbReference type="GO" id="GO:0016829">
    <property type="term" value="F:lyase activity"/>
    <property type="evidence" value="ECO:0007669"/>
    <property type="project" value="UniProtKB-KW"/>
</dbReference>
<reference evidence="2" key="1">
    <citation type="submission" date="2020-10" db="EMBL/GenBank/DDBJ databases">
        <title>Sequencing the genomes of 1000 actinobacteria strains.</title>
        <authorList>
            <person name="Klenk H.-P."/>
        </authorList>
    </citation>
    <scope>NUCLEOTIDE SEQUENCE</scope>
    <source>
        <strain evidence="2">DSM 45354</strain>
    </source>
</reference>
<proteinExistence type="predicted"/>
<keyword evidence="3" id="KW-1185">Reference proteome</keyword>
<keyword evidence="2" id="KW-0456">Lyase</keyword>
<dbReference type="CDD" id="cd06587">
    <property type="entry name" value="VOC"/>
    <property type="match status" value="1"/>
</dbReference>
<dbReference type="SUPFAM" id="SSF54593">
    <property type="entry name" value="Glyoxalase/Bleomycin resistance protein/Dihydroxybiphenyl dioxygenase"/>
    <property type="match status" value="1"/>
</dbReference>
<name>A0A927RAE6_9ACTN</name>
<dbReference type="RefSeq" id="WP_192749385.1">
    <property type="nucleotide sequence ID" value="NZ_BAABJL010000030.1"/>
</dbReference>
<evidence type="ECO:0000313" key="3">
    <source>
        <dbReference type="Proteomes" id="UP000638648"/>
    </source>
</evidence>
<sequence>MSSVIHFITIDCSDAYAIAHFWSKVTGAPLADDDFPGDPEAMVKLPDGPPLLFVQVPEPKQVKNRMHLCLEPSALRETEVERMLELGATVVDDRRKPDGAGWVVFADPEGNEFCVLRSAAEHAVTS</sequence>
<gene>
    <name evidence="2" type="ORF">HEB94_001813</name>
</gene>
<accession>A0A927RAE6</accession>
<comment type="caution">
    <text evidence="2">The sequence shown here is derived from an EMBL/GenBank/DDBJ whole genome shotgun (WGS) entry which is preliminary data.</text>
</comment>
<dbReference type="InterPro" id="IPR037523">
    <property type="entry name" value="VOC_core"/>
</dbReference>
<protein>
    <submittedName>
        <fullName evidence="2">Enzyme related to lactoylglutathione lyase</fullName>
    </submittedName>
</protein>
<feature type="domain" description="VOC" evidence="1">
    <location>
        <begin position="4"/>
        <end position="118"/>
    </location>
</feature>
<dbReference type="InterPro" id="IPR041581">
    <property type="entry name" value="Glyoxalase_6"/>
</dbReference>
<dbReference type="Gene3D" id="3.10.180.10">
    <property type="entry name" value="2,3-Dihydroxybiphenyl 1,2-Dioxygenase, domain 1"/>
    <property type="match status" value="1"/>
</dbReference>
<dbReference type="EMBL" id="JADBEM010000001">
    <property type="protein sequence ID" value="MBE1604965.1"/>
    <property type="molecule type" value="Genomic_DNA"/>
</dbReference>
<dbReference type="Proteomes" id="UP000638648">
    <property type="component" value="Unassembled WGS sequence"/>
</dbReference>
<evidence type="ECO:0000313" key="2">
    <source>
        <dbReference type="EMBL" id="MBE1604965.1"/>
    </source>
</evidence>
<dbReference type="AlphaFoldDB" id="A0A927RAE6"/>
<dbReference type="InterPro" id="IPR029068">
    <property type="entry name" value="Glyas_Bleomycin-R_OHBP_Dase"/>
</dbReference>
<dbReference type="PROSITE" id="PS51819">
    <property type="entry name" value="VOC"/>
    <property type="match status" value="1"/>
</dbReference>